<evidence type="ECO:0000259" key="2">
    <source>
        <dbReference type="Pfam" id="PF09361"/>
    </source>
</evidence>
<gene>
    <name evidence="3" type="ORF">GCM10007877_32540</name>
</gene>
<keyword evidence="4" id="KW-1185">Reference proteome</keyword>
<name>A0AA37TD67_9GAMM</name>
<organism evidence="3 4">
    <name type="scientific">Marinibactrum halimedae</name>
    <dbReference type="NCBI Taxonomy" id="1444977"/>
    <lineage>
        <taxon>Bacteria</taxon>
        <taxon>Pseudomonadati</taxon>
        <taxon>Pseudomonadota</taxon>
        <taxon>Gammaproteobacteria</taxon>
        <taxon>Cellvibrionales</taxon>
        <taxon>Cellvibrionaceae</taxon>
        <taxon>Marinibactrum</taxon>
    </lineage>
</organism>
<dbReference type="AlphaFoldDB" id="A0AA37TD67"/>
<dbReference type="NCBIfam" id="TIGR01841">
    <property type="entry name" value="phasin"/>
    <property type="match status" value="1"/>
</dbReference>
<comment type="caution">
    <text evidence="3">The sequence shown here is derived from an EMBL/GenBank/DDBJ whole genome shotgun (WGS) entry which is preliminary data.</text>
</comment>
<feature type="region of interest" description="Disordered" evidence="1">
    <location>
        <begin position="113"/>
        <end position="147"/>
    </location>
</feature>
<evidence type="ECO:0000313" key="3">
    <source>
        <dbReference type="EMBL" id="GLS27535.1"/>
    </source>
</evidence>
<dbReference type="InterPro" id="IPR018968">
    <property type="entry name" value="Phasin"/>
</dbReference>
<protein>
    <recommendedName>
        <fullName evidence="2">Phasin domain-containing protein</fullName>
    </recommendedName>
</protein>
<evidence type="ECO:0000313" key="4">
    <source>
        <dbReference type="Proteomes" id="UP001156870"/>
    </source>
</evidence>
<dbReference type="EMBL" id="BSPD01000080">
    <property type="protein sequence ID" value="GLS27535.1"/>
    <property type="molecule type" value="Genomic_DNA"/>
</dbReference>
<proteinExistence type="predicted"/>
<reference evidence="3 4" key="1">
    <citation type="journal article" date="2014" name="Int. J. Syst. Evol. Microbiol.">
        <title>Complete genome sequence of Corynebacterium casei LMG S-19264T (=DSM 44701T), isolated from a smear-ripened cheese.</title>
        <authorList>
            <consortium name="US DOE Joint Genome Institute (JGI-PGF)"/>
            <person name="Walter F."/>
            <person name="Albersmeier A."/>
            <person name="Kalinowski J."/>
            <person name="Ruckert C."/>
        </authorList>
    </citation>
    <scope>NUCLEOTIDE SEQUENCE [LARGE SCALE GENOMIC DNA]</scope>
    <source>
        <strain evidence="3 4">NBRC 110095</strain>
    </source>
</reference>
<dbReference type="Pfam" id="PF09361">
    <property type="entry name" value="Phasin_2"/>
    <property type="match status" value="1"/>
</dbReference>
<dbReference type="RefSeq" id="WP_232593987.1">
    <property type="nucleotide sequence ID" value="NZ_BSPD01000080.1"/>
</dbReference>
<feature type="domain" description="Phasin" evidence="2">
    <location>
        <begin position="4"/>
        <end position="99"/>
    </location>
</feature>
<sequence length="147" mass="15825">MFDKIVEQAQSAYKPLSEMMTINAEAMEKLTEKNTTLFTGMMNDGITYAKDLAAQKDLAGIYETQKSYAENIQEKVMSAAKDSYSLMTDTSEKVGEILNGAFSEIKKFEAAAMPQTSAPAKSAKTTATKAKTTKAATAKAAEPAKAD</sequence>
<accession>A0AA37TD67</accession>
<dbReference type="Proteomes" id="UP001156870">
    <property type="component" value="Unassembled WGS sequence"/>
</dbReference>
<evidence type="ECO:0000256" key="1">
    <source>
        <dbReference type="SAM" id="MobiDB-lite"/>
    </source>
</evidence>
<dbReference type="InterPro" id="IPR010127">
    <property type="entry name" value="Phasin_subfam-1"/>
</dbReference>
<feature type="compositionally biased region" description="Low complexity" evidence="1">
    <location>
        <begin position="116"/>
        <end position="141"/>
    </location>
</feature>